<evidence type="ECO:0000256" key="1">
    <source>
        <dbReference type="SAM" id="MobiDB-lite"/>
    </source>
</evidence>
<evidence type="ECO:0000259" key="2">
    <source>
        <dbReference type="Pfam" id="PF25934"/>
    </source>
</evidence>
<accession>A0A7D5GF29</accession>
<evidence type="ECO:0000313" key="4">
    <source>
        <dbReference type="Proteomes" id="UP000509750"/>
    </source>
</evidence>
<dbReference type="Pfam" id="PF25934">
    <property type="entry name" value="DUF7979"/>
    <property type="match status" value="1"/>
</dbReference>
<dbReference type="RefSeq" id="WP_179169483.1">
    <property type="nucleotide sequence ID" value="NZ_CP058529.1"/>
</dbReference>
<keyword evidence="4" id="KW-1185">Reference proteome</keyword>
<proteinExistence type="predicted"/>
<reference evidence="3 4" key="1">
    <citation type="submission" date="2020-07" db="EMBL/GenBank/DDBJ databases">
        <title>Gai3-2, isolated from salt lake.</title>
        <authorList>
            <person name="Cui H."/>
            <person name="Shi X."/>
        </authorList>
    </citation>
    <scope>NUCLEOTIDE SEQUENCE [LARGE SCALE GENOMIC DNA]</scope>
    <source>
        <strain evidence="3 4">Gai3-2</strain>
    </source>
</reference>
<feature type="compositionally biased region" description="Low complexity" evidence="1">
    <location>
        <begin position="16"/>
        <end position="51"/>
    </location>
</feature>
<feature type="domain" description="DUF7979" evidence="2">
    <location>
        <begin position="143"/>
        <end position="214"/>
    </location>
</feature>
<feature type="region of interest" description="Disordered" evidence="1">
    <location>
        <begin position="16"/>
        <end position="52"/>
    </location>
</feature>
<organism evidence="3 4">
    <name type="scientific">Halorarum halophilum</name>
    <dbReference type="NCBI Taxonomy" id="2743090"/>
    <lineage>
        <taxon>Archaea</taxon>
        <taxon>Methanobacteriati</taxon>
        <taxon>Methanobacteriota</taxon>
        <taxon>Stenosarchaea group</taxon>
        <taxon>Halobacteria</taxon>
        <taxon>Halobacteriales</taxon>
        <taxon>Haloferacaceae</taxon>
        <taxon>Halorarum</taxon>
    </lineage>
</organism>
<dbReference type="KEGG" id="halg:HUG10_10235"/>
<dbReference type="Proteomes" id="UP000509750">
    <property type="component" value="Chromosome"/>
</dbReference>
<evidence type="ECO:0000313" key="3">
    <source>
        <dbReference type="EMBL" id="QLG27908.1"/>
    </source>
</evidence>
<dbReference type="AlphaFoldDB" id="A0A7D5GF29"/>
<dbReference type="InterPro" id="IPR058285">
    <property type="entry name" value="DUF7979"/>
</dbReference>
<dbReference type="PROSITE" id="PS51257">
    <property type="entry name" value="PROKAR_LIPOPROTEIN"/>
    <property type="match status" value="1"/>
</dbReference>
<gene>
    <name evidence="3" type="ORF">HUG10_10235</name>
</gene>
<protein>
    <recommendedName>
        <fullName evidence="2">DUF7979 domain-containing protein</fullName>
    </recommendedName>
</protein>
<dbReference type="GeneID" id="56029214"/>
<sequence length="326" mass="35531">MPSRRSYLAGLTALLAGCTGPGSPTDTPPGSNTRSPTGTPTDPRSPTPTDGVGTCCYHVITMTADESDHDAVADAWTESVADLTERRRAIVDGSLGGETTVEDWRGHPLEAGSYLEADGTYYRVDETVVEERTVTTYRFEMRVPAREEPDGDPLAYDDLTAAERRVVDAGLDGWEPGDPGFGVGYGWVFESDEERDDCRFLDGDTYFVEYEGEVVSLWHDGTGETVLTTYRYAFPEVATDRASFTDLVVREAVGNVADAGFDDDAAAVAEDLFTSGHYRSENPATDAEQAVAYWCNDFTAPHGGYGDAYVRYEGDLYEVTVEEVMS</sequence>
<name>A0A7D5GF29_9EURY</name>
<dbReference type="EMBL" id="CP058529">
    <property type="protein sequence ID" value="QLG27908.1"/>
    <property type="molecule type" value="Genomic_DNA"/>
</dbReference>